<keyword evidence="2 4" id="KW-0560">Oxidoreductase</keyword>
<evidence type="ECO:0000256" key="2">
    <source>
        <dbReference type="ARBA" id="ARBA00023002"/>
    </source>
</evidence>
<reference evidence="5 6" key="1">
    <citation type="submission" date="2019-08" db="EMBL/GenBank/DDBJ databases">
        <authorList>
            <person name="Peeters C."/>
        </authorList>
    </citation>
    <scope>NUCLEOTIDE SEQUENCE [LARGE SCALE GENOMIC DNA]</scope>
    <source>
        <strain evidence="5 6">LMG 30175</strain>
    </source>
</reference>
<dbReference type="EMBL" id="CABPRZ010000024">
    <property type="protein sequence ID" value="VVE48605.1"/>
    <property type="molecule type" value="Genomic_DNA"/>
</dbReference>
<dbReference type="PANTHER" id="PTHR30041">
    <property type="entry name" value="ARSENATE REDUCTASE"/>
    <property type="match status" value="1"/>
</dbReference>
<dbReference type="Gene3D" id="3.40.30.10">
    <property type="entry name" value="Glutaredoxin"/>
    <property type="match status" value="1"/>
</dbReference>
<accession>A0A5E4YJN8</accession>
<dbReference type="AlphaFoldDB" id="A0A5E4YJN8"/>
<proteinExistence type="inferred from homology"/>
<dbReference type="PANTHER" id="PTHR30041:SF4">
    <property type="entry name" value="ARSENATE REDUCTASE"/>
    <property type="match status" value="1"/>
</dbReference>
<sequence length="118" mass="12942">MITMYHNPRCSKSREAYALLEAAHAAGGDAVTVIDYLKTPPTLDELKRLHKLLGVPVREMLRDGEDEYNTLGLADGSLADDALLAAVAAHPKLLQRPIVVHGKRAVIARPPERVREVL</sequence>
<evidence type="ECO:0000256" key="1">
    <source>
        <dbReference type="ARBA" id="ARBA00007198"/>
    </source>
</evidence>
<dbReference type="SUPFAM" id="SSF52833">
    <property type="entry name" value="Thioredoxin-like"/>
    <property type="match status" value="1"/>
</dbReference>
<comment type="catalytic activity">
    <reaction evidence="4">
        <text>[glutaredoxin]-dithiol + arsenate + glutathione + H(+) = glutathionyl-S-S-[glutaredoxin] + arsenite + H2O</text>
        <dbReference type="Rhea" id="RHEA:22016"/>
        <dbReference type="Rhea" id="RHEA-COMP:10729"/>
        <dbReference type="Rhea" id="RHEA-COMP:17668"/>
        <dbReference type="ChEBI" id="CHEBI:15377"/>
        <dbReference type="ChEBI" id="CHEBI:15378"/>
        <dbReference type="ChEBI" id="CHEBI:29242"/>
        <dbReference type="ChEBI" id="CHEBI:29950"/>
        <dbReference type="ChEBI" id="CHEBI:48597"/>
        <dbReference type="ChEBI" id="CHEBI:57925"/>
        <dbReference type="ChEBI" id="CHEBI:146199"/>
        <dbReference type="EC" id="1.20.4.1"/>
    </reaction>
</comment>
<comment type="similarity">
    <text evidence="1 3 4">Belongs to the ArsC family.</text>
</comment>
<dbReference type="InterPro" id="IPR036249">
    <property type="entry name" value="Thioredoxin-like_sf"/>
</dbReference>
<evidence type="ECO:0000313" key="6">
    <source>
        <dbReference type="Proteomes" id="UP000414233"/>
    </source>
</evidence>
<evidence type="ECO:0000313" key="5">
    <source>
        <dbReference type="EMBL" id="VVE48605.1"/>
    </source>
</evidence>
<dbReference type="EC" id="1.20.4.1" evidence="4"/>
<dbReference type="PROSITE" id="PS51353">
    <property type="entry name" value="ARSC"/>
    <property type="match status" value="1"/>
</dbReference>
<dbReference type="GO" id="GO:0008794">
    <property type="term" value="F:arsenate reductase (glutaredoxin) activity"/>
    <property type="evidence" value="ECO:0007669"/>
    <property type="project" value="UniProtKB-UniRule"/>
</dbReference>
<gene>
    <name evidence="5" type="ORF">PTE30175_04451</name>
</gene>
<dbReference type="InterPro" id="IPR006660">
    <property type="entry name" value="Arsenate_reductase-like"/>
</dbReference>
<evidence type="ECO:0000256" key="4">
    <source>
        <dbReference type="RuleBase" id="RU362029"/>
    </source>
</evidence>
<dbReference type="CDD" id="cd03034">
    <property type="entry name" value="ArsC_ArsC"/>
    <property type="match status" value="1"/>
</dbReference>
<name>A0A5E4YJN8_9BURK</name>
<dbReference type="NCBIfam" id="TIGR00014">
    <property type="entry name" value="arsC"/>
    <property type="match status" value="1"/>
</dbReference>
<dbReference type="InterPro" id="IPR006659">
    <property type="entry name" value="Arsenate_reductase"/>
</dbReference>
<dbReference type="Proteomes" id="UP000414233">
    <property type="component" value="Unassembled WGS sequence"/>
</dbReference>
<dbReference type="RefSeq" id="WP_150699232.1">
    <property type="nucleotide sequence ID" value="NZ_CABPRZ010000024.1"/>
</dbReference>
<dbReference type="Pfam" id="PF03960">
    <property type="entry name" value="ArsC"/>
    <property type="match status" value="1"/>
</dbReference>
<keyword evidence="6" id="KW-1185">Reference proteome</keyword>
<evidence type="ECO:0000256" key="3">
    <source>
        <dbReference type="PROSITE-ProRule" id="PRU01282"/>
    </source>
</evidence>
<organism evidence="5 6">
    <name type="scientific">Pandoraea terrae</name>
    <dbReference type="NCBI Taxonomy" id="1537710"/>
    <lineage>
        <taxon>Bacteria</taxon>
        <taxon>Pseudomonadati</taxon>
        <taxon>Pseudomonadota</taxon>
        <taxon>Betaproteobacteria</taxon>
        <taxon>Burkholderiales</taxon>
        <taxon>Burkholderiaceae</taxon>
        <taxon>Pandoraea</taxon>
    </lineage>
</organism>
<protein>
    <recommendedName>
        <fullName evidence="4">Arsenate reductase</fullName>
        <ecNumber evidence="4">1.20.4.1</ecNumber>
    </recommendedName>
</protein>
<dbReference type="OrthoDB" id="9790554at2"/>